<dbReference type="STRING" id="915059.NH26_09045"/>
<evidence type="ECO:0000256" key="6">
    <source>
        <dbReference type="ARBA" id="ARBA00023049"/>
    </source>
</evidence>
<dbReference type="InterPro" id="IPR045666">
    <property type="entry name" value="OpdA_N"/>
</dbReference>
<sequence length="709" mass="81451">MRNTFLSIIGMSSLLLCLFGCNKTDNKSTSYENMLLKEWKGAYGGTPAFDEMQISDLKNAIVKGIELHLTEIETISNNPAPATFDNTIVAMEKSGEPLDRAFTYMGIWRSNMSSPELRQIAKDLAPIISDYSSKINQNDKLYQRIKKVHEDSKTTPLEKEAQRIVDLYYTGFVMRGADLDAEKKKRYAAIDKELSTLYSDFSNNVLADEEDYVVYISDKQLSGLPESFVKSAAKQAEERGEKGKYAVLNTRSFMEPFLTYSDEREIRKEVWTNYIKRGDNRDKHDNNKIIAQILKLRDERVKLMGYDNYASWRLQDRMAKNPANAMDLMEKVWEASVKTVHKEVKDMQAVANKLGHKITIEPWDYRYYAEKVRKAKYDLDSDEVKQYLQLEKLREGMFMVAGELFGFEFKALPKGKVPVFHEDVRVWEVHNKADGELIGLWYLDPYARKGKRSGAWATTYRSFTSYEGKTIVLASNNSNFIKPALGEVSLVSWSDAETFFHEFGHALHFLSANVKYPKSNSGVRDYTEFQSQLLERWLPTDKVINGFLTNVKTGKPMPKELVKKIKAAATFNQGFSTTEYLASALMDMKYHTTDPSNIDPVKFEKETLDQLGMPKEIVMRHRSTQFGHVFSGEGYAAAYYGYLWADVLTSDAAELFEESPQGYYDKQIAEKLVKYLFAPRNSIDPAEAYRMFRGRDADYKALMRDRGFM</sequence>
<comment type="caution">
    <text evidence="12">The sequence shown here is derived from an EMBL/GenBank/DDBJ whole genome shotgun (WGS) entry which is preliminary data.</text>
</comment>
<dbReference type="GO" id="GO:0004222">
    <property type="term" value="F:metalloendopeptidase activity"/>
    <property type="evidence" value="ECO:0007669"/>
    <property type="project" value="UniProtKB-EC"/>
</dbReference>
<evidence type="ECO:0000313" key="12">
    <source>
        <dbReference type="EMBL" id="OHX66491.1"/>
    </source>
</evidence>
<proteinExistence type="inferred from homology"/>
<dbReference type="GO" id="GO:0005829">
    <property type="term" value="C:cytosol"/>
    <property type="evidence" value="ECO:0007669"/>
    <property type="project" value="TreeGrafter"/>
</dbReference>
<dbReference type="OrthoDB" id="9773538at2"/>
<dbReference type="InterPro" id="IPR045090">
    <property type="entry name" value="Pept_M3A_M3B"/>
</dbReference>
<dbReference type="GO" id="GO:0046872">
    <property type="term" value="F:metal ion binding"/>
    <property type="evidence" value="ECO:0007669"/>
    <property type="project" value="UniProtKB-UniRule"/>
</dbReference>
<keyword evidence="3 9" id="KW-0479">Metal-binding</keyword>
<evidence type="ECO:0000256" key="2">
    <source>
        <dbReference type="ARBA" id="ARBA00022670"/>
    </source>
</evidence>
<comment type="similarity">
    <text evidence="1 9">Belongs to the peptidase M3 family.</text>
</comment>
<dbReference type="Proteomes" id="UP000179797">
    <property type="component" value="Unassembled WGS sequence"/>
</dbReference>
<protein>
    <recommendedName>
        <fullName evidence="8">oligopeptidase A</fullName>
        <ecNumber evidence="8">3.4.24.70</ecNumber>
    </recommendedName>
</protein>
<dbReference type="Pfam" id="PF19310">
    <property type="entry name" value="TOP_N"/>
    <property type="match status" value="1"/>
</dbReference>
<dbReference type="Gene3D" id="3.40.390.10">
    <property type="entry name" value="Collagenase (Catalytic Domain)"/>
    <property type="match status" value="1"/>
</dbReference>
<dbReference type="InterPro" id="IPR024080">
    <property type="entry name" value="Neurolysin/TOP_N"/>
</dbReference>
<keyword evidence="4 9" id="KW-0378">Hydrolase</keyword>
<keyword evidence="2 9" id="KW-0645">Protease</keyword>
<evidence type="ECO:0000259" key="11">
    <source>
        <dbReference type="Pfam" id="PF19310"/>
    </source>
</evidence>
<dbReference type="PANTHER" id="PTHR43660">
    <property type="entry name" value="DIPEPTIDYL CARBOXYPEPTIDASE"/>
    <property type="match status" value="1"/>
</dbReference>
<evidence type="ECO:0000256" key="4">
    <source>
        <dbReference type="ARBA" id="ARBA00022801"/>
    </source>
</evidence>
<name>A0A1S1YZQ2_FLAPC</name>
<gene>
    <name evidence="12" type="ORF">NH26_09045</name>
</gene>
<evidence type="ECO:0000313" key="13">
    <source>
        <dbReference type="Proteomes" id="UP000179797"/>
    </source>
</evidence>
<evidence type="ECO:0000256" key="9">
    <source>
        <dbReference type="RuleBase" id="RU003435"/>
    </source>
</evidence>
<organism evidence="12 13">
    <name type="scientific">Flammeovirga pacifica</name>
    <dbReference type="NCBI Taxonomy" id="915059"/>
    <lineage>
        <taxon>Bacteria</taxon>
        <taxon>Pseudomonadati</taxon>
        <taxon>Bacteroidota</taxon>
        <taxon>Cytophagia</taxon>
        <taxon>Cytophagales</taxon>
        <taxon>Flammeovirgaceae</taxon>
        <taxon>Flammeovirga</taxon>
    </lineage>
</organism>
<keyword evidence="5 9" id="KW-0862">Zinc</keyword>
<evidence type="ECO:0000256" key="8">
    <source>
        <dbReference type="ARBA" id="ARBA00026100"/>
    </source>
</evidence>
<dbReference type="GO" id="GO:0006508">
    <property type="term" value="P:proteolysis"/>
    <property type="evidence" value="ECO:0007669"/>
    <property type="project" value="UniProtKB-KW"/>
</dbReference>
<feature type="domain" description="Oligopeptidase A N-terminal" evidence="11">
    <location>
        <begin position="62"/>
        <end position="184"/>
    </location>
</feature>
<feature type="domain" description="Peptidase M3A/M3B catalytic" evidence="10">
    <location>
        <begin position="257"/>
        <end position="705"/>
    </location>
</feature>
<dbReference type="CDD" id="cd06456">
    <property type="entry name" value="M3A_DCP"/>
    <property type="match status" value="1"/>
</dbReference>
<dbReference type="AlphaFoldDB" id="A0A1S1YZQ2"/>
<reference evidence="12 13" key="1">
    <citation type="journal article" date="2012" name="Int. J. Syst. Evol. Microbiol.">
        <title>Flammeovirga pacifica sp. nov., isolated from deep-sea sediment.</title>
        <authorList>
            <person name="Xu H."/>
            <person name="Fu Y."/>
            <person name="Yang N."/>
            <person name="Ding Z."/>
            <person name="Lai Q."/>
            <person name="Zeng R."/>
        </authorList>
    </citation>
    <scope>NUCLEOTIDE SEQUENCE [LARGE SCALE GENOMIC DNA]</scope>
    <source>
        <strain evidence="13">DSM 24597 / LMG 26175 / WPAGA1</strain>
    </source>
</reference>
<evidence type="ECO:0000256" key="7">
    <source>
        <dbReference type="ARBA" id="ARBA00024603"/>
    </source>
</evidence>
<keyword evidence="13" id="KW-1185">Reference proteome</keyword>
<evidence type="ECO:0000256" key="1">
    <source>
        <dbReference type="ARBA" id="ARBA00006040"/>
    </source>
</evidence>
<dbReference type="InterPro" id="IPR024079">
    <property type="entry name" value="MetalloPept_cat_dom_sf"/>
</dbReference>
<dbReference type="Gene3D" id="1.20.1050.40">
    <property type="entry name" value="Endopeptidase. Chain P, domain 1"/>
    <property type="match status" value="1"/>
</dbReference>
<comment type="cofactor">
    <cofactor evidence="9">
        <name>Zn(2+)</name>
        <dbReference type="ChEBI" id="CHEBI:29105"/>
    </cofactor>
    <text evidence="9">Binds 1 zinc ion.</text>
</comment>
<dbReference type="GO" id="GO:0004180">
    <property type="term" value="F:carboxypeptidase activity"/>
    <property type="evidence" value="ECO:0007669"/>
    <property type="project" value="TreeGrafter"/>
</dbReference>
<evidence type="ECO:0000256" key="5">
    <source>
        <dbReference type="ARBA" id="ARBA00022833"/>
    </source>
</evidence>
<accession>A0A1S1YZQ2</accession>
<keyword evidence="6 9" id="KW-0482">Metalloprotease</keyword>
<dbReference type="InterPro" id="IPR034005">
    <property type="entry name" value="M3A_DCP"/>
</dbReference>
<dbReference type="SUPFAM" id="SSF55486">
    <property type="entry name" value="Metalloproteases ('zincins'), catalytic domain"/>
    <property type="match status" value="1"/>
</dbReference>
<dbReference type="InterPro" id="IPR024077">
    <property type="entry name" value="Neurolysin/TOP_dom2"/>
</dbReference>
<dbReference type="PANTHER" id="PTHR43660:SF1">
    <property type="entry name" value="DIPEPTIDYL CARBOXYPEPTIDASE"/>
    <property type="match status" value="1"/>
</dbReference>
<dbReference type="Pfam" id="PF01432">
    <property type="entry name" value="Peptidase_M3"/>
    <property type="match status" value="1"/>
</dbReference>
<dbReference type="RefSeq" id="WP_052431927.1">
    <property type="nucleotide sequence ID" value="NZ_JRYR02000001.1"/>
</dbReference>
<dbReference type="EC" id="3.4.24.70" evidence="8"/>
<evidence type="ECO:0000259" key="10">
    <source>
        <dbReference type="Pfam" id="PF01432"/>
    </source>
</evidence>
<dbReference type="InterPro" id="IPR001567">
    <property type="entry name" value="Pept_M3A_M3B_dom"/>
</dbReference>
<dbReference type="Gene3D" id="1.10.1370.10">
    <property type="entry name" value="Neurolysin, domain 3"/>
    <property type="match status" value="1"/>
</dbReference>
<comment type="catalytic activity">
    <reaction evidence="7">
        <text>Hydrolysis of oligopeptides, with broad specificity. Gly or Ala commonly occur as P1 or P1' residues, but more distant residues are also important, as is shown by the fact that Z-Gly-Pro-Gly-|-Gly-Pro-Ala is cleaved, but not Z-(Gly)(5).</text>
        <dbReference type="EC" id="3.4.24.70"/>
    </reaction>
</comment>
<evidence type="ECO:0000256" key="3">
    <source>
        <dbReference type="ARBA" id="ARBA00022723"/>
    </source>
</evidence>
<dbReference type="EMBL" id="JRYR02000001">
    <property type="protein sequence ID" value="OHX66491.1"/>
    <property type="molecule type" value="Genomic_DNA"/>
</dbReference>